<dbReference type="PROSITE" id="PS00491">
    <property type="entry name" value="PROLINE_PEPTIDASE"/>
    <property type="match status" value="1"/>
</dbReference>
<gene>
    <name evidence="9" type="ORF">BGZ97_008946</name>
</gene>
<dbReference type="AlphaFoldDB" id="A0A9P6RAZ4"/>
<dbReference type="SUPFAM" id="SSF55920">
    <property type="entry name" value="Creatinase/aminopeptidase"/>
    <property type="match status" value="1"/>
</dbReference>
<accession>A0A9P6RAZ4</accession>
<feature type="compositionally biased region" description="Basic and acidic residues" evidence="7">
    <location>
        <begin position="206"/>
        <end position="218"/>
    </location>
</feature>
<comment type="caution">
    <text evidence="9">The sequence shown here is derived from an EMBL/GenBank/DDBJ whole genome shotgun (WGS) entry which is preliminary data.</text>
</comment>
<dbReference type="InterPro" id="IPR036005">
    <property type="entry name" value="Creatinase/aminopeptidase-like"/>
</dbReference>
<comment type="similarity">
    <text evidence="2 6">Belongs to the peptidase M24B family.</text>
</comment>
<dbReference type="SMART" id="SM01011">
    <property type="entry name" value="AMP_N"/>
    <property type="match status" value="1"/>
</dbReference>
<keyword evidence="4" id="KW-0378">Hydrolase</keyword>
<evidence type="ECO:0000256" key="1">
    <source>
        <dbReference type="ARBA" id="ARBA00001936"/>
    </source>
</evidence>
<protein>
    <recommendedName>
        <fullName evidence="8">Aminopeptidase P N-terminal domain-containing protein</fullName>
    </recommendedName>
</protein>
<feature type="region of interest" description="Disordered" evidence="7">
    <location>
        <begin position="166"/>
        <end position="229"/>
    </location>
</feature>
<evidence type="ECO:0000313" key="9">
    <source>
        <dbReference type="EMBL" id="KAG0314792.1"/>
    </source>
</evidence>
<dbReference type="InterPro" id="IPR000994">
    <property type="entry name" value="Pept_M24"/>
</dbReference>
<feature type="compositionally biased region" description="Basic residues" evidence="7">
    <location>
        <begin position="194"/>
        <end position="205"/>
    </location>
</feature>
<proteinExistence type="inferred from homology"/>
<dbReference type="OrthoDB" id="10261878at2759"/>
<dbReference type="EMBL" id="JAAAIN010000418">
    <property type="protein sequence ID" value="KAG0314792.1"/>
    <property type="molecule type" value="Genomic_DNA"/>
</dbReference>
<feature type="domain" description="Aminopeptidase P N-terminal" evidence="8">
    <location>
        <begin position="9"/>
        <end position="141"/>
    </location>
</feature>
<feature type="region of interest" description="Disordered" evidence="7">
    <location>
        <begin position="477"/>
        <end position="498"/>
    </location>
</feature>
<dbReference type="InterPro" id="IPR052433">
    <property type="entry name" value="X-Pro_dipept-like"/>
</dbReference>
<dbReference type="PANTHER" id="PTHR43226">
    <property type="entry name" value="XAA-PRO AMINOPEPTIDASE 3"/>
    <property type="match status" value="1"/>
</dbReference>
<evidence type="ECO:0000259" key="8">
    <source>
        <dbReference type="SMART" id="SM01011"/>
    </source>
</evidence>
<dbReference type="Proteomes" id="UP000823405">
    <property type="component" value="Unassembled WGS sequence"/>
</dbReference>
<evidence type="ECO:0000256" key="6">
    <source>
        <dbReference type="RuleBase" id="RU000590"/>
    </source>
</evidence>
<dbReference type="GO" id="GO:0006508">
    <property type="term" value="P:proteolysis"/>
    <property type="evidence" value="ECO:0007669"/>
    <property type="project" value="TreeGrafter"/>
</dbReference>
<evidence type="ECO:0000256" key="4">
    <source>
        <dbReference type="ARBA" id="ARBA00022801"/>
    </source>
</evidence>
<dbReference type="Pfam" id="PF00557">
    <property type="entry name" value="Peptidase_M24"/>
    <property type="match status" value="1"/>
</dbReference>
<evidence type="ECO:0000256" key="7">
    <source>
        <dbReference type="SAM" id="MobiDB-lite"/>
    </source>
</evidence>
<dbReference type="InterPro" id="IPR029149">
    <property type="entry name" value="Creatin/AminoP/Spt16_N"/>
</dbReference>
<evidence type="ECO:0000313" key="10">
    <source>
        <dbReference type="Proteomes" id="UP000823405"/>
    </source>
</evidence>
<evidence type="ECO:0000256" key="2">
    <source>
        <dbReference type="ARBA" id="ARBA00008766"/>
    </source>
</evidence>
<dbReference type="GO" id="GO:0070006">
    <property type="term" value="F:metalloaminopeptidase activity"/>
    <property type="evidence" value="ECO:0007669"/>
    <property type="project" value="InterPro"/>
</dbReference>
<dbReference type="GO" id="GO:0030145">
    <property type="term" value="F:manganese ion binding"/>
    <property type="evidence" value="ECO:0007669"/>
    <property type="project" value="InterPro"/>
</dbReference>
<dbReference type="Gene3D" id="3.90.230.10">
    <property type="entry name" value="Creatinase/methionine aminopeptidase superfamily"/>
    <property type="match status" value="1"/>
</dbReference>
<evidence type="ECO:0000256" key="3">
    <source>
        <dbReference type="ARBA" id="ARBA00022723"/>
    </source>
</evidence>
<sequence length="651" mass="73428">MLSRIGLKYPARLHCEKVASFLSNEDRADSIIFARGTQVKNRDNTDTELDFRQESNFLYLTGVQEADFYFVYDIPNSKAYLIAPEENPTLAVWKGPGYTDEQLLARYDVDFVVRYPFLLELLRDEIRPRRIHGWNHPEQGLPLSNKDLERELEHYISHRLIQPTLPTTATINKPSTVTDRTHHHHGPYGDHNGHRCGHHKHRHHGHDCDHDHDHDHDQPTPPPPRNPKAPVRVTILEAFVLARINKTPIEIALSRESTRITSDAHRLIMKSARPGMFEYQLEALFRYECARQGAKNQAYLPIVGTAVNAAYLHYTRNDTQIKDGDLILIDAACEADCYGSDVTRTFPVSGRFSKEQAEIYSLVLEMQTSVIKSMEQGVDWREMATLSQRIGVRGLKRLGILKGDETDLIESGIIRTFYPHGLGHLLGLNVHDDGLGLSIQLPPPASAAANKTEVVVDGFFGTKESPITFHRTNIGELAPPSTRRSRSPKTGSTSLYATPTTRLEPGMLLTVEPGIYFNPAQIERALAVPYAAQYLDEPTLKRYMSVGGVRIEDVVLILPNGQVENITTAPKILSEVERIVQEGKQEYQRSQHMADIPESGYPALEKKTEKVSEKVTPAISDRSPSSEEIPRGIKKRVGVFKKILRAIRNMF</sequence>
<dbReference type="SUPFAM" id="SSF53092">
    <property type="entry name" value="Creatinase/prolidase N-terminal domain"/>
    <property type="match status" value="1"/>
</dbReference>
<dbReference type="InterPro" id="IPR001131">
    <property type="entry name" value="Peptidase_M24B_aminopep-P_CS"/>
</dbReference>
<dbReference type="PANTHER" id="PTHR43226:SF1">
    <property type="entry name" value="XAA-PRO DIPEPTIDASE"/>
    <property type="match status" value="1"/>
</dbReference>
<dbReference type="Gene3D" id="3.40.350.10">
    <property type="entry name" value="Creatinase/prolidase N-terminal domain"/>
    <property type="match status" value="1"/>
</dbReference>
<evidence type="ECO:0000256" key="5">
    <source>
        <dbReference type="ARBA" id="ARBA00023211"/>
    </source>
</evidence>
<organism evidence="9 10">
    <name type="scientific">Linnemannia gamsii</name>
    <dbReference type="NCBI Taxonomy" id="64522"/>
    <lineage>
        <taxon>Eukaryota</taxon>
        <taxon>Fungi</taxon>
        <taxon>Fungi incertae sedis</taxon>
        <taxon>Mucoromycota</taxon>
        <taxon>Mortierellomycotina</taxon>
        <taxon>Mortierellomycetes</taxon>
        <taxon>Mortierellales</taxon>
        <taxon>Mortierellaceae</taxon>
        <taxon>Linnemannia</taxon>
    </lineage>
</organism>
<keyword evidence="10" id="KW-1185">Reference proteome</keyword>
<reference evidence="9" key="1">
    <citation type="journal article" date="2020" name="Fungal Divers.">
        <title>Resolving the Mortierellaceae phylogeny through synthesis of multi-gene phylogenetics and phylogenomics.</title>
        <authorList>
            <person name="Vandepol N."/>
            <person name="Liber J."/>
            <person name="Desiro A."/>
            <person name="Na H."/>
            <person name="Kennedy M."/>
            <person name="Barry K."/>
            <person name="Grigoriev I.V."/>
            <person name="Miller A.N."/>
            <person name="O'Donnell K."/>
            <person name="Stajich J.E."/>
            <person name="Bonito G."/>
        </authorList>
    </citation>
    <scope>NUCLEOTIDE SEQUENCE</scope>
    <source>
        <strain evidence="9">NVP60</strain>
    </source>
</reference>
<dbReference type="InterPro" id="IPR007865">
    <property type="entry name" value="Aminopep_P_N"/>
</dbReference>
<keyword evidence="3 6" id="KW-0479">Metal-binding</keyword>
<feature type="compositionally biased region" description="Polar residues" evidence="7">
    <location>
        <begin position="488"/>
        <end position="498"/>
    </location>
</feature>
<feature type="compositionally biased region" description="Polar residues" evidence="7">
    <location>
        <begin position="166"/>
        <end position="178"/>
    </location>
</feature>
<name>A0A9P6RAZ4_9FUNG</name>
<comment type="cofactor">
    <cofactor evidence="1">
        <name>Mn(2+)</name>
        <dbReference type="ChEBI" id="CHEBI:29035"/>
    </cofactor>
</comment>
<keyword evidence="5" id="KW-0464">Manganese</keyword>
<dbReference type="CDD" id="cd01087">
    <property type="entry name" value="Prolidase"/>
    <property type="match status" value="1"/>
</dbReference>
<dbReference type="Pfam" id="PF05195">
    <property type="entry name" value="AMP_N"/>
    <property type="match status" value="1"/>
</dbReference>